<dbReference type="Proteomes" id="UP000625631">
    <property type="component" value="Unassembled WGS sequence"/>
</dbReference>
<accession>A0ABS0QAE7</accession>
<dbReference type="RefSeq" id="WP_198076257.1">
    <property type="nucleotide sequence ID" value="NZ_JAEDAE010000008.1"/>
</dbReference>
<protein>
    <submittedName>
        <fullName evidence="2">Uncharacterized protein</fullName>
    </submittedName>
</protein>
<evidence type="ECO:0000256" key="1">
    <source>
        <dbReference type="SAM" id="SignalP"/>
    </source>
</evidence>
<proteinExistence type="predicted"/>
<evidence type="ECO:0000313" key="3">
    <source>
        <dbReference type="Proteomes" id="UP000625631"/>
    </source>
</evidence>
<reference evidence="2 3" key="1">
    <citation type="submission" date="2020-12" db="EMBL/GenBank/DDBJ databases">
        <title>Hymenobacter sp.</title>
        <authorList>
            <person name="Kim M.K."/>
        </authorList>
    </citation>
    <scope>NUCLEOTIDE SEQUENCE [LARGE SCALE GENOMIC DNA]</scope>
    <source>
        <strain evidence="2 3">BT442</strain>
    </source>
</reference>
<dbReference type="EMBL" id="JAEDAE010000008">
    <property type="protein sequence ID" value="MBH8559577.1"/>
    <property type="molecule type" value="Genomic_DNA"/>
</dbReference>
<keyword evidence="3" id="KW-1185">Reference proteome</keyword>
<feature type="signal peptide" evidence="1">
    <location>
        <begin position="1"/>
        <end position="21"/>
    </location>
</feature>
<gene>
    <name evidence="2" type="ORF">I7X13_16065</name>
</gene>
<organism evidence="2 3">
    <name type="scientific">Hymenobacter negativus</name>
    <dbReference type="NCBI Taxonomy" id="2795026"/>
    <lineage>
        <taxon>Bacteria</taxon>
        <taxon>Pseudomonadati</taxon>
        <taxon>Bacteroidota</taxon>
        <taxon>Cytophagia</taxon>
        <taxon>Cytophagales</taxon>
        <taxon>Hymenobacteraceae</taxon>
        <taxon>Hymenobacter</taxon>
    </lineage>
</organism>
<evidence type="ECO:0000313" key="2">
    <source>
        <dbReference type="EMBL" id="MBH8559577.1"/>
    </source>
</evidence>
<name>A0ABS0QAE7_9BACT</name>
<feature type="chain" id="PRO_5045166660" evidence="1">
    <location>
        <begin position="22"/>
        <end position="173"/>
    </location>
</feature>
<comment type="caution">
    <text evidence="2">The sequence shown here is derived from an EMBL/GenBank/DDBJ whole genome shotgun (WGS) entry which is preliminary data.</text>
</comment>
<keyword evidence="1" id="KW-0732">Signal</keyword>
<sequence>MFRTPRLAPLALLLLPLLSHAQTRSAALGLEIPAPAPPTKGHFLSGAYVVGNYTPLPTASGYGYAMQPYLRYQLGSSATGRPRPFVQYTFVPYRLQGPGTGMLYNPDALPTNTGFSPLAQRPVPFGGYGGTSNYGGLGAFSVGIPMQIGRGSAVLNIGGSLVESAFMQSLHPR</sequence>